<feature type="region of interest" description="Disordered" evidence="5">
    <location>
        <begin position="21"/>
        <end position="42"/>
    </location>
</feature>
<keyword evidence="9" id="KW-1185">Reference proteome</keyword>
<keyword evidence="4 8" id="KW-0418">Kinase</keyword>
<evidence type="ECO:0000313" key="8">
    <source>
        <dbReference type="EMBL" id="RZQ61671.1"/>
    </source>
</evidence>
<reference evidence="8 9" key="1">
    <citation type="submission" date="2019-02" db="EMBL/GenBank/DDBJ databases">
        <title>Draft genome sequence of Amycolatopsis sp. 8-3EHSu isolated from roots of Suaeda maritima.</title>
        <authorList>
            <person name="Duangmal K."/>
            <person name="Chantavorakit T."/>
        </authorList>
    </citation>
    <scope>NUCLEOTIDE SEQUENCE [LARGE SCALE GENOMIC DNA]</scope>
    <source>
        <strain evidence="8 9">8-3EHSu</strain>
    </source>
</reference>
<evidence type="ECO:0000313" key="9">
    <source>
        <dbReference type="Proteomes" id="UP000292003"/>
    </source>
</evidence>
<dbReference type="InterPro" id="IPR018485">
    <property type="entry name" value="FGGY_C"/>
</dbReference>
<dbReference type="EMBL" id="SFCC01000011">
    <property type="protein sequence ID" value="RZQ61671.1"/>
    <property type="molecule type" value="Genomic_DNA"/>
</dbReference>
<dbReference type="CDD" id="cd07783">
    <property type="entry name" value="ASKHA_NBD_FGGY_SePSK_AtXK1-like"/>
    <property type="match status" value="1"/>
</dbReference>
<dbReference type="Pfam" id="PF00370">
    <property type="entry name" value="FGGY_N"/>
    <property type="match status" value="1"/>
</dbReference>
<evidence type="ECO:0000256" key="5">
    <source>
        <dbReference type="SAM" id="MobiDB-lite"/>
    </source>
</evidence>
<dbReference type="GO" id="GO:0016301">
    <property type="term" value="F:kinase activity"/>
    <property type="evidence" value="ECO:0007669"/>
    <property type="project" value="UniProtKB-KW"/>
</dbReference>
<comment type="caution">
    <text evidence="8">The sequence shown here is derived from an EMBL/GenBank/DDBJ whole genome shotgun (WGS) entry which is preliminary data.</text>
</comment>
<name>A0A4Q7J2J0_9PSEU</name>
<dbReference type="InterPro" id="IPR018484">
    <property type="entry name" value="FGGY_N"/>
</dbReference>
<dbReference type="InterPro" id="IPR050406">
    <property type="entry name" value="FGGY_Carb_Kinase"/>
</dbReference>
<comment type="similarity">
    <text evidence="1">Belongs to the FGGY kinase family.</text>
</comment>
<dbReference type="Gene3D" id="3.30.420.40">
    <property type="match status" value="2"/>
</dbReference>
<dbReference type="OrthoDB" id="9805576at2"/>
<proteinExistence type="inferred from homology"/>
<feature type="domain" description="Carbohydrate kinase FGGY N-terminal" evidence="6">
    <location>
        <begin position="71"/>
        <end position="299"/>
    </location>
</feature>
<organism evidence="8 9">
    <name type="scientific">Amycolatopsis suaedae</name>
    <dbReference type="NCBI Taxonomy" id="2510978"/>
    <lineage>
        <taxon>Bacteria</taxon>
        <taxon>Bacillati</taxon>
        <taxon>Actinomycetota</taxon>
        <taxon>Actinomycetes</taxon>
        <taxon>Pseudonocardiales</taxon>
        <taxon>Pseudonocardiaceae</taxon>
        <taxon>Amycolatopsis</taxon>
    </lineage>
</organism>
<feature type="domain" description="Carbohydrate kinase FGGY C-terminal" evidence="7">
    <location>
        <begin position="341"/>
        <end position="486"/>
    </location>
</feature>
<dbReference type="SUPFAM" id="SSF53067">
    <property type="entry name" value="Actin-like ATPase domain"/>
    <property type="match status" value="2"/>
</dbReference>
<feature type="region of interest" description="Disordered" evidence="5">
    <location>
        <begin position="93"/>
        <end position="112"/>
    </location>
</feature>
<dbReference type="InterPro" id="IPR043129">
    <property type="entry name" value="ATPase_NBD"/>
</dbReference>
<keyword evidence="3" id="KW-0808">Transferase</keyword>
<dbReference type="PANTHER" id="PTHR43095">
    <property type="entry name" value="SUGAR KINASE"/>
    <property type="match status" value="1"/>
</dbReference>
<gene>
    <name evidence="8" type="ORF">EWH70_22175</name>
</gene>
<dbReference type="Pfam" id="PF02782">
    <property type="entry name" value="FGGY_C"/>
    <property type="match status" value="1"/>
</dbReference>
<keyword evidence="2" id="KW-0119">Carbohydrate metabolism</keyword>
<evidence type="ECO:0000256" key="4">
    <source>
        <dbReference type="ARBA" id="ARBA00022777"/>
    </source>
</evidence>
<dbReference type="AlphaFoldDB" id="A0A4Q7J2J0"/>
<evidence type="ECO:0000256" key="1">
    <source>
        <dbReference type="ARBA" id="ARBA00009156"/>
    </source>
</evidence>
<dbReference type="PANTHER" id="PTHR43095:SF5">
    <property type="entry name" value="XYLULOSE KINASE"/>
    <property type="match status" value="1"/>
</dbReference>
<dbReference type="Proteomes" id="UP000292003">
    <property type="component" value="Unassembled WGS sequence"/>
</dbReference>
<evidence type="ECO:0000259" key="6">
    <source>
        <dbReference type="Pfam" id="PF00370"/>
    </source>
</evidence>
<evidence type="ECO:0000256" key="2">
    <source>
        <dbReference type="ARBA" id="ARBA00022629"/>
    </source>
</evidence>
<evidence type="ECO:0000259" key="7">
    <source>
        <dbReference type="Pfam" id="PF02782"/>
    </source>
</evidence>
<keyword evidence="2" id="KW-0859">Xylose metabolism</keyword>
<dbReference type="GO" id="GO:0042732">
    <property type="term" value="P:D-xylose metabolic process"/>
    <property type="evidence" value="ECO:0007669"/>
    <property type="project" value="UniProtKB-KW"/>
</dbReference>
<accession>A0A4Q7J2J0</accession>
<evidence type="ECO:0000256" key="3">
    <source>
        <dbReference type="ARBA" id="ARBA00022679"/>
    </source>
</evidence>
<sequence>MQDSRTLLGKVRLLTVHHHVQSGHVTDPQASRVAPANASNQADNETYVSRVAPEPLAPPVRATVDEVSGVTIGIDVGTSRVRTLAVDGSGAVLASATSSHPPPSERAGGHREQDARGWWPAVERSLCELTAVLPRHDIGAVAVTTPSGIVVPVDRRGEPAGPALLAGDVRGAEYNRAAAHAGAARWRRLGLAVKADSAIGRIAWLAGNQPRLAGVRHPADLVTARLTGRDNDTSSAHAVACGYDPLGGEWPTEVLDALKVGRRLLPRVVAPGTRIGKVSRLAAALTGLPVGCPVVAGVTEGYAQQLASGAVTPGQFVGILGSRYRLRGVTEGLVPDPSGTVSSQPHPDGWWLPGGASNTGDAWLPEDSDRLDAAACARGPAGIVAYPLRGSGERFPFASPEAHGFTSAEPADEVELHRARVEGVAFVERLALDHLRRLGIPVTDPLLAAGDLHSPLWTQVRATVTGLGVRPSPHAEPAYGAALLALGAIVPGGLIEACSGAAGGTVVEPVPGEQDAMTESYHRFCTELHARGWIDDELFAVATR</sequence>
<protein>
    <submittedName>
        <fullName evidence="8">Carbohydrate kinase</fullName>
    </submittedName>
</protein>